<evidence type="ECO:0000259" key="2">
    <source>
        <dbReference type="Pfam" id="PF26003"/>
    </source>
</evidence>
<keyword evidence="4" id="KW-1185">Reference proteome</keyword>
<sequence length="59" mass="6361">MARRAGSRGFGNIRKLPSGRHQASYSDPDGRTYLSANGNPRLVRYAAPCSTGPARARLT</sequence>
<gene>
    <name evidence="3" type="ORF">D0Z08_23605</name>
</gene>
<dbReference type="Pfam" id="PF26003">
    <property type="entry name" value="Integrase_N_phage"/>
    <property type="match status" value="1"/>
</dbReference>
<comment type="caution">
    <text evidence="3">The sequence shown here is derived from an EMBL/GenBank/DDBJ whole genome shotgun (WGS) entry which is preliminary data.</text>
</comment>
<dbReference type="EMBL" id="QXGH01000030">
    <property type="protein sequence ID" value="RHW24708.1"/>
    <property type="molecule type" value="Genomic_DNA"/>
</dbReference>
<reference evidence="3 4" key="1">
    <citation type="submission" date="2018-09" db="EMBL/GenBank/DDBJ databases">
        <title>Genome sequencing of Nocardioides immobilis CCTCC AB 2017083 for comparison to Nocardioides silvaticus.</title>
        <authorList>
            <person name="Li C."/>
            <person name="Wang G."/>
        </authorList>
    </citation>
    <scope>NUCLEOTIDE SEQUENCE [LARGE SCALE GENOMIC DNA]</scope>
    <source>
        <strain evidence="3 4">CCTCC AB 2017083</strain>
    </source>
</reference>
<dbReference type="InterPro" id="IPR058717">
    <property type="entry name" value="Phage_L5_Integrase_N"/>
</dbReference>
<evidence type="ECO:0000313" key="4">
    <source>
        <dbReference type="Proteomes" id="UP000283644"/>
    </source>
</evidence>
<dbReference type="AlphaFoldDB" id="A0A417XW36"/>
<proteinExistence type="predicted"/>
<accession>A0A417XW36</accession>
<dbReference type="Proteomes" id="UP000283644">
    <property type="component" value="Unassembled WGS sequence"/>
</dbReference>
<feature type="region of interest" description="Disordered" evidence="1">
    <location>
        <begin position="1"/>
        <end position="40"/>
    </location>
</feature>
<protein>
    <recommendedName>
        <fullName evidence="2">Phage L5-like integrase N-terminal domain-containing protein</fullName>
    </recommendedName>
</protein>
<name>A0A417XW36_9ACTN</name>
<evidence type="ECO:0000313" key="3">
    <source>
        <dbReference type="EMBL" id="RHW24708.1"/>
    </source>
</evidence>
<organism evidence="3 4">
    <name type="scientific">Nocardioides immobilis</name>
    <dbReference type="NCBI Taxonomy" id="2049295"/>
    <lineage>
        <taxon>Bacteria</taxon>
        <taxon>Bacillati</taxon>
        <taxon>Actinomycetota</taxon>
        <taxon>Actinomycetes</taxon>
        <taxon>Propionibacteriales</taxon>
        <taxon>Nocardioidaceae</taxon>
        <taxon>Nocardioides</taxon>
    </lineage>
</organism>
<dbReference type="OrthoDB" id="1822491at2"/>
<feature type="domain" description="Phage L5-like integrase N-terminal" evidence="2">
    <location>
        <begin position="9"/>
        <end position="33"/>
    </location>
</feature>
<evidence type="ECO:0000256" key="1">
    <source>
        <dbReference type="SAM" id="MobiDB-lite"/>
    </source>
</evidence>